<accession>A0A1L7LH67</accession>
<keyword evidence="4" id="KW-0560">Oxidoreductase</keyword>
<evidence type="ECO:0000256" key="2">
    <source>
        <dbReference type="ARBA" id="ARBA00022723"/>
    </source>
</evidence>
<proteinExistence type="inferred from homology"/>
<organism evidence="7 8">
    <name type="scientific">Streptococcus troglodytae</name>
    <dbReference type="NCBI Taxonomy" id="1111760"/>
    <lineage>
        <taxon>Bacteria</taxon>
        <taxon>Bacillati</taxon>
        <taxon>Bacillota</taxon>
        <taxon>Bacilli</taxon>
        <taxon>Lactobacillales</taxon>
        <taxon>Streptococcaceae</taxon>
        <taxon>Streptococcus</taxon>
    </lineage>
</organism>
<dbReference type="InterPro" id="IPR036291">
    <property type="entry name" value="NAD(P)-bd_dom_sf"/>
</dbReference>
<sequence>MKTAVFVKAGQMAIETIEKPSVIEVDDAIIRVVRACVCGSDLWSYRGDDDKATHSANSGHEIIGIVEEVGSAINTVKKGDFVIAPFTHGCGHCAACRAGFEGGCQGHDRSTNFSSGYQAEYVRYAHADWSLVKIPGQPSDYSEGMIASLLALADVMPTGYHAARVANVQKGDTVAVVGDGAVGLCAVIAAKMLGAKRIIIMSRHKDRQELALEFGATDIVEERGEEGVAKVLELTNGDGVDAALECVGTQLSTETALAIARPGAATGRVGVPHTKDINLSDYFFQNAIIAGGPASVTTYDKSVLLKAVLDGEINPGKVFTQSYSLDDIDQAYKDMQERKTIKSMVVVSK</sequence>
<dbReference type="Pfam" id="PF00107">
    <property type="entry name" value="ADH_zinc_N"/>
    <property type="match status" value="1"/>
</dbReference>
<dbReference type="Proteomes" id="UP000217758">
    <property type="component" value="Chromosome"/>
</dbReference>
<dbReference type="SMART" id="SM00829">
    <property type="entry name" value="PKS_ER"/>
    <property type="match status" value="1"/>
</dbReference>
<evidence type="ECO:0000256" key="1">
    <source>
        <dbReference type="ARBA" id="ARBA00001947"/>
    </source>
</evidence>
<evidence type="ECO:0000256" key="5">
    <source>
        <dbReference type="RuleBase" id="RU361277"/>
    </source>
</evidence>
<reference evidence="7 8" key="1">
    <citation type="journal article" date="2016" name="Microbiol. Immunol.">
        <title>Complete genome sequence of Streptococcus troglodytae TKU31 isolated from the oral cavity of a chimpanzee (Pan troglodytes).</title>
        <authorList>
            <person name="Okamoto M."/>
            <person name="Naito M."/>
            <person name="Miyanohara M."/>
            <person name="Imai S."/>
            <person name="Nomura Y."/>
            <person name="Saito W."/>
            <person name="Momoi Y."/>
            <person name="Takada K."/>
            <person name="Miyabe-Nishiwaki T."/>
            <person name="Tomonaga M."/>
            <person name="Hanada N."/>
        </authorList>
    </citation>
    <scope>NUCLEOTIDE SEQUENCE [LARGE SCALE GENOMIC DNA]</scope>
    <source>
        <strain evidence="8">TKU 31</strain>
    </source>
</reference>
<dbReference type="PANTHER" id="PTHR42813">
    <property type="entry name" value="ZINC-TYPE ALCOHOL DEHYDROGENASE-LIKE"/>
    <property type="match status" value="1"/>
</dbReference>
<dbReference type="InterPro" id="IPR020843">
    <property type="entry name" value="ER"/>
</dbReference>
<dbReference type="InterPro" id="IPR013154">
    <property type="entry name" value="ADH-like_N"/>
</dbReference>
<dbReference type="AlphaFoldDB" id="A0A1L7LH67"/>
<dbReference type="Gene3D" id="3.40.50.720">
    <property type="entry name" value="NAD(P)-binding Rossmann-like Domain"/>
    <property type="match status" value="1"/>
</dbReference>
<protein>
    <submittedName>
        <fullName evidence="7">Alcohol dehydrogenase</fullName>
    </submittedName>
</protein>
<comment type="similarity">
    <text evidence="5">Belongs to the zinc-containing alcohol dehydrogenase family.</text>
</comment>
<evidence type="ECO:0000259" key="6">
    <source>
        <dbReference type="SMART" id="SM00829"/>
    </source>
</evidence>
<evidence type="ECO:0000256" key="4">
    <source>
        <dbReference type="ARBA" id="ARBA00023002"/>
    </source>
</evidence>
<feature type="domain" description="Enoyl reductase (ER)" evidence="6">
    <location>
        <begin position="10"/>
        <end position="345"/>
    </location>
</feature>
<dbReference type="Gene3D" id="3.90.180.10">
    <property type="entry name" value="Medium-chain alcohol dehydrogenases, catalytic domain"/>
    <property type="match status" value="1"/>
</dbReference>
<dbReference type="RefSeq" id="WP_128832809.1">
    <property type="nucleotide sequence ID" value="NZ_AP014612.1"/>
</dbReference>
<dbReference type="CDD" id="cd08287">
    <property type="entry name" value="FDH_like_ADH3"/>
    <property type="match status" value="1"/>
</dbReference>
<dbReference type="KEGG" id="strg:SRT_02920"/>
<dbReference type="GO" id="GO:0016491">
    <property type="term" value="F:oxidoreductase activity"/>
    <property type="evidence" value="ECO:0007669"/>
    <property type="project" value="UniProtKB-KW"/>
</dbReference>
<dbReference type="InterPro" id="IPR013149">
    <property type="entry name" value="ADH-like_C"/>
</dbReference>
<dbReference type="EMBL" id="AP014612">
    <property type="protein sequence ID" value="BAQ23553.1"/>
    <property type="molecule type" value="Genomic_DNA"/>
</dbReference>
<dbReference type="Pfam" id="PF08240">
    <property type="entry name" value="ADH_N"/>
    <property type="match status" value="1"/>
</dbReference>
<dbReference type="GO" id="GO:0008270">
    <property type="term" value="F:zinc ion binding"/>
    <property type="evidence" value="ECO:0007669"/>
    <property type="project" value="InterPro"/>
</dbReference>
<dbReference type="SUPFAM" id="SSF50129">
    <property type="entry name" value="GroES-like"/>
    <property type="match status" value="1"/>
</dbReference>
<evidence type="ECO:0000256" key="3">
    <source>
        <dbReference type="ARBA" id="ARBA00022833"/>
    </source>
</evidence>
<keyword evidence="2 5" id="KW-0479">Metal-binding</keyword>
<dbReference type="PROSITE" id="PS00059">
    <property type="entry name" value="ADH_ZINC"/>
    <property type="match status" value="1"/>
</dbReference>
<dbReference type="SUPFAM" id="SSF51735">
    <property type="entry name" value="NAD(P)-binding Rossmann-fold domains"/>
    <property type="match status" value="1"/>
</dbReference>
<gene>
    <name evidence="7" type="ORF">SRT_02920</name>
</gene>
<dbReference type="PANTHER" id="PTHR42813:SF2">
    <property type="entry name" value="DEHYDROGENASE, ZINC-CONTAINING, PUTATIVE (AFU_ORTHOLOGUE AFUA_2G02810)-RELATED"/>
    <property type="match status" value="1"/>
</dbReference>
<dbReference type="InterPro" id="IPR011032">
    <property type="entry name" value="GroES-like_sf"/>
</dbReference>
<keyword evidence="3 5" id="KW-0862">Zinc</keyword>
<keyword evidence="8" id="KW-1185">Reference proteome</keyword>
<name>A0A1L7LH67_9STRE</name>
<evidence type="ECO:0000313" key="7">
    <source>
        <dbReference type="EMBL" id="BAQ23553.1"/>
    </source>
</evidence>
<evidence type="ECO:0000313" key="8">
    <source>
        <dbReference type="Proteomes" id="UP000217758"/>
    </source>
</evidence>
<dbReference type="InterPro" id="IPR002328">
    <property type="entry name" value="ADH_Zn_CS"/>
</dbReference>
<comment type="cofactor">
    <cofactor evidence="1 5">
        <name>Zn(2+)</name>
        <dbReference type="ChEBI" id="CHEBI:29105"/>
    </cofactor>
</comment>